<accession>A0A0Q0VZD3</accession>
<gene>
    <name evidence="2" type="ORF">RC62_2429</name>
</gene>
<dbReference type="PATRIC" id="fig|362413.3.peg.2373"/>
<dbReference type="EMBL" id="JRLF01000015">
    <property type="protein sequence ID" value="KQB37263.1"/>
    <property type="molecule type" value="Genomic_DNA"/>
</dbReference>
<dbReference type="PANTHER" id="PTHR46211">
    <property type="entry name" value="GLYCEROPHOSPHORYL DIESTER PHOSPHODIESTERASE"/>
    <property type="match status" value="1"/>
</dbReference>
<evidence type="ECO:0000259" key="1">
    <source>
        <dbReference type="PROSITE" id="PS51704"/>
    </source>
</evidence>
<dbReference type="Gene3D" id="3.20.20.190">
    <property type="entry name" value="Phosphatidylinositol (PI) phosphodiesterase"/>
    <property type="match status" value="1"/>
</dbReference>
<dbReference type="GO" id="GO:0006629">
    <property type="term" value="P:lipid metabolic process"/>
    <property type="evidence" value="ECO:0007669"/>
    <property type="project" value="InterPro"/>
</dbReference>
<dbReference type="STRING" id="362413.RC62_2429"/>
<proteinExistence type="predicted"/>
<name>A0A0Q0VZD3_9FLAO</name>
<evidence type="ECO:0000313" key="3">
    <source>
        <dbReference type="Proteomes" id="UP000050443"/>
    </source>
</evidence>
<evidence type="ECO:0000313" key="2">
    <source>
        <dbReference type="EMBL" id="KQB37263.1"/>
    </source>
</evidence>
<dbReference type="PROSITE" id="PS51257">
    <property type="entry name" value="PROKAR_LIPOPROTEIN"/>
    <property type="match status" value="1"/>
</dbReference>
<dbReference type="PROSITE" id="PS51704">
    <property type="entry name" value="GP_PDE"/>
    <property type="match status" value="1"/>
</dbReference>
<comment type="caution">
    <text evidence="2">The sequence shown here is derived from an EMBL/GenBank/DDBJ whole genome shotgun (WGS) entry which is preliminary data.</text>
</comment>
<organism evidence="2 3">
    <name type="scientific">Flavobacterium aquidurense</name>
    <dbReference type="NCBI Taxonomy" id="362413"/>
    <lineage>
        <taxon>Bacteria</taxon>
        <taxon>Pseudomonadati</taxon>
        <taxon>Bacteroidota</taxon>
        <taxon>Flavobacteriia</taxon>
        <taxon>Flavobacteriales</taxon>
        <taxon>Flavobacteriaceae</taxon>
        <taxon>Flavobacterium</taxon>
    </lineage>
</organism>
<dbReference type="InterPro" id="IPR017946">
    <property type="entry name" value="PLC-like_Pdiesterase_TIM-brl"/>
</dbReference>
<dbReference type="Proteomes" id="UP000050443">
    <property type="component" value="Unassembled WGS sequence"/>
</dbReference>
<dbReference type="AlphaFoldDB" id="A0A0Q0VZD3"/>
<feature type="domain" description="GP-PDE" evidence="1">
    <location>
        <begin position="28"/>
        <end position="258"/>
    </location>
</feature>
<dbReference type="GO" id="GO:0008081">
    <property type="term" value="F:phosphoric diester hydrolase activity"/>
    <property type="evidence" value="ECO:0007669"/>
    <property type="project" value="InterPro"/>
</dbReference>
<dbReference type="SUPFAM" id="SSF51695">
    <property type="entry name" value="PLC-like phosphodiesterases"/>
    <property type="match status" value="1"/>
</dbReference>
<dbReference type="OrthoDB" id="9809583at2"/>
<sequence length="262" mass="30406">MNANKQYQLFFLVLIVLVFSSSCAVKKNGIVAHRGAWKQNNFPENSIASLRHAIDLKLTGSEFDVWRTADDSLIINHDAHFNKLLIEETTYADLIKFKLSNGEKLPTLYEYITEGKKNNKNTLLVCEIKPSEISKERGKQTALKTVQTIKKLNAEKITCYISFDYEILKQIRQIDPVTSLQYLEGNKSPKEVKSDHISGIDFHYSVFQKHPEWIKEAKDNKIILNVWTVNDPEIMDWIIENKFDYITTNEPELLNKRIKNKK</sequence>
<dbReference type="PANTHER" id="PTHR46211:SF1">
    <property type="entry name" value="GLYCEROPHOSPHODIESTER PHOSPHODIESTERASE, CYTOPLASMIC"/>
    <property type="match status" value="1"/>
</dbReference>
<dbReference type="InterPro" id="IPR030395">
    <property type="entry name" value="GP_PDE_dom"/>
</dbReference>
<reference evidence="2 3" key="1">
    <citation type="submission" date="2014-09" db="EMBL/GenBank/DDBJ databases">
        <title>Genome sequence of Flavobacterium aquidurense RC62.</title>
        <authorList>
            <person name="Kim J.F."/>
            <person name="Kwak M.-J."/>
        </authorList>
    </citation>
    <scope>NUCLEOTIDE SEQUENCE [LARGE SCALE GENOMIC DNA]</scope>
    <source>
        <strain evidence="2 3">RC62</strain>
    </source>
</reference>
<dbReference type="RefSeq" id="WP_055098000.1">
    <property type="nucleotide sequence ID" value="NZ_JRLF01000015.1"/>
</dbReference>
<protein>
    <submittedName>
        <fullName evidence="2">Glycerophosphoryl diester phosphodiesterase</fullName>
    </submittedName>
</protein>
<dbReference type="Pfam" id="PF03009">
    <property type="entry name" value="GDPD"/>
    <property type="match status" value="1"/>
</dbReference>